<protein>
    <recommendedName>
        <fullName evidence="2">Putative restriction endonuclease domain-containing protein</fullName>
    </recommendedName>
</protein>
<dbReference type="CDD" id="cd06260">
    <property type="entry name" value="DUF820-like"/>
    <property type="match status" value="1"/>
</dbReference>
<feature type="region of interest" description="Disordered" evidence="1">
    <location>
        <begin position="1"/>
        <end position="28"/>
    </location>
</feature>
<dbReference type="AlphaFoldDB" id="A0A1Z4V6T6"/>
<keyword evidence="4" id="KW-1185">Reference proteome</keyword>
<name>A0A1Z4V6T6_9CYAN</name>
<organism evidence="3 4">
    <name type="scientific">Dolichospermum compactum NIES-806</name>
    <dbReference type="NCBI Taxonomy" id="1973481"/>
    <lineage>
        <taxon>Bacteria</taxon>
        <taxon>Bacillati</taxon>
        <taxon>Cyanobacteriota</taxon>
        <taxon>Cyanophyceae</taxon>
        <taxon>Nostocales</taxon>
        <taxon>Aphanizomenonaceae</taxon>
        <taxon>Dolichospermum</taxon>
        <taxon>Dolichospermum compactum</taxon>
    </lineage>
</organism>
<evidence type="ECO:0000313" key="4">
    <source>
        <dbReference type="Proteomes" id="UP000218702"/>
    </source>
</evidence>
<dbReference type="InterPro" id="IPR008538">
    <property type="entry name" value="Uma2"/>
</dbReference>
<evidence type="ECO:0000259" key="2">
    <source>
        <dbReference type="Pfam" id="PF05685"/>
    </source>
</evidence>
<reference evidence="3 4" key="1">
    <citation type="submission" date="2017-06" db="EMBL/GenBank/DDBJ databases">
        <title>Genome sequencing of cyanobaciteial culture collection at National Institute for Environmental Studies (NIES).</title>
        <authorList>
            <person name="Hirose Y."/>
            <person name="Shimura Y."/>
            <person name="Fujisawa T."/>
            <person name="Nakamura Y."/>
            <person name="Kawachi M."/>
        </authorList>
    </citation>
    <scope>NUCLEOTIDE SEQUENCE [LARGE SCALE GENOMIC DNA]</scope>
    <source>
        <strain evidence="3 4">NIES-806</strain>
    </source>
</reference>
<evidence type="ECO:0000313" key="3">
    <source>
        <dbReference type="EMBL" id="BAZ87154.1"/>
    </source>
</evidence>
<feature type="domain" description="Putative restriction endonuclease" evidence="2">
    <location>
        <begin position="18"/>
        <end position="181"/>
    </location>
</feature>
<dbReference type="RefSeq" id="WP_096669025.1">
    <property type="nucleotide sequence ID" value="NZ_AP018316.1"/>
</dbReference>
<sequence length="284" mass="33898">MYQIDPPLSPKETLPTMYDLPSEDPEEKGLPDQFHLLQPQLLSETFTPANYQSEEIFTGSDMNLYYDSRHPLWYKRPDWFAVLGVPYLYGDHQDLRLSYVVWQEAVNPYIIVELLSPGTEKEDLGQTLRDVEKPPVKWEIYEQILRVPYYAIFDRYQSEFRMFQLNGDRYTEANLTNFRFWIPSIELGLGVWEGSYKNVNMPWLRWYDKNGNWVLTPAESEKQRADQEKQRADQERQHADQERQRADQERQRADQERQRADQERQKTEKLIAQLRALGVEPEIN</sequence>
<dbReference type="KEGG" id="dcm:NIES806_33720"/>
<evidence type="ECO:0000256" key="1">
    <source>
        <dbReference type="SAM" id="MobiDB-lite"/>
    </source>
</evidence>
<dbReference type="OrthoDB" id="453897at2"/>
<feature type="region of interest" description="Disordered" evidence="1">
    <location>
        <begin position="219"/>
        <end position="267"/>
    </location>
</feature>
<gene>
    <name evidence="3" type="ORF">NIES806_33720</name>
</gene>
<accession>A0A1Z4V6T6</accession>
<proteinExistence type="predicted"/>
<dbReference type="PANTHER" id="PTHR33352:SF3">
    <property type="entry name" value="SLR1612 PROTEIN"/>
    <property type="match status" value="1"/>
</dbReference>
<dbReference type="Pfam" id="PF05685">
    <property type="entry name" value="Uma2"/>
    <property type="match status" value="1"/>
</dbReference>
<dbReference type="PANTHER" id="PTHR33352">
    <property type="entry name" value="SLR1095 PROTEIN"/>
    <property type="match status" value="1"/>
</dbReference>
<dbReference type="EMBL" id="AP018316">
    <property type="protein sequence ID" value="BAZ87154.1"/>
    <property type="molecule type" value="Genomic_DNA"/>
</dbReference>
<dbReference type="Proteomes" id="UP000218702">
    <property type="component" value="Chromosome"/>
</dbReference>